<gene>
    <name evidence="1" type="ORF">GOAMR_58_00710</name>
</gene>
<dbReference type="Proteomes" id="UP000006023">
    <property type="component" value="Unassembled WGS sequence"/>
</dbReference>
<evidence type="ECO:0000313" key="1">
    <source>
        <dbReference type="EMBL" id="GAB06695.1"/>
    </source>
</evidence>
<dbReference type="AlphaFoldDB" id="G7GSX0"/>
<name>G7GSX0_9ACTN</name>
<accession>G7GSX0</accession>
<proteinExistence type="predicted"/>
<organism evidence="1 2">
    <name type="scientific">Gordonia amarae NBRC 15530</name>
    <dbReference type="NCBI Taxonomy" id="1075090"/>
    <lineage>
        <taxon>Bacteria</taxon>
        <taxon>Bacillati</taxon>
        <taxon>Actinomycetota</taxon>
        <taxon>Actinomycetes</taxon>
        <taxon>Mycobacteriales</taxon>
        <taxon>Gordoniaceae</taxon>
        <taxon>Gordonia</taxon>
    </lineage>
</organism>
<keyword evidence="2" id="KW-1185">Reference proteome</keyword>
<dbReference type="EMBL" id="BAED01000058">
    <property type="protein sequence ID" value="GAB06695.1"/>
    <property type="molecule type" value="Genomic_DNA"/>
</dbReference>
<sequence length="84" mass="9534">MTDVHEQVQEAFERLRNDRVDILEYRVGLADIARNLRDALGKCPCGDPIVCGKFANVIDDDEEDILILDVECSNEHSYRVVIDA</sequence>
<comment type="caution">
    <text evidence="1">The sequence shown here is derived from an EMBL/GenBank/DDBJ whole genome shotgun (WGS) entry which is preliminary data.</text>
</comment>
<dbReference type="STRING" id="1075090.GOAMR_58_00710"/>
<reference evidence="1 2" key="1">
    <citation type="submission" date="2011-11" db="EMBL/GenBank/DDBJ databases">
        <title>Whole genome shotgun sequence of Gordonia amarae NBRC 15530.</title>
        <authorList>
            <person name="Takarada H."/>
            <person name="Hosoyama A."/>
            <person name="Tsuchikane K."/>
            <person name="Katsumata H."/>
            <person name="Yamazaki S."/>
            <person name="Fujita N."/>
        </authorList>
    </citation>
    <scope>NUCLEOTIDE SEQUENCE [LARGE SCALE GENOMIC DNA]</scope>
    <source>
        <strain evidence="1 2">NBRC 15530</strain>
    </source>
</reference>
<protein>
    <submittedName>
        <fullName evidence="1">Uncharacterized protein</fullName>
    </submittedName>
</protein>
<evidence type="ECO:0000313" key="2">
    <source>
        <dbReference type="Proteomes" id="UP000006023"/>
    </source>
</evidence>